<feature type="region of interest" description="Disordered" evidence="1">
    <location>
        <begin position="84"/>
        <end position="121"/>
    </location>
</feature>
<dbReference type="AlphaFoldDB" id="A0AAD8YUV9"/>
<proteinExistence type="predicted"/>
<name>A0AAD8YUV9_9TELE</name>
<gene>
    <name evidence="2" type="ORF">P4O66_002852</name>
</gene>
<protein>
    <submittedName>
        <fullName evidence="2">Uncharacterized protein</fullName>
    </submittedName>
</protein>
<organism evidence="2 3">
    <name type="scientific">Electrophorus voltai</name>
    <dbReference type="NCBI Taxonomy" id="2609070"/>
    <lineage>
        <taxon>Eukaryota</taxon>
        <taxon>Metazoa</taxon>
        <taxon>Chordata</taxon>
        <taxon>Craniata</taxon>
        <taxon>Vertebrata</taxon>
        <taxon>Euteleostomi</taxon>
        <taxon>Actinopterygii</taxon>
        <taxon>Neopterygii</taxon>
        <taxon>Teleostei</taxon>
        <taxon>Ostariophysi</taxon>
        <taxon>Gymnotiformes</taxon>
        <taxon>Gymnotoidei</taxon>
        <taxon>Gymnotidae</taxon>
        <taxon>Electrophorus</taxon>
    </lineage>
</organism>
<sequence>MPEKGIRKKGRKGSQRPSTASAAKSPVFLGTLLTPDAEAGESYGTPADDQDWYNQSSESDTVDPYVPAVRPSLILASLHGATGGEEPADRFWGGPVYGPGSDGAESCGEQPDQEDRYSEMDSAGSYDPYLTIIWEIQSMERQRSAATSACSRKGVPIVRRKLLWR</sequence>
<feature type="compositionally biased region" description="Basic residues" evidence="1">
    <location>
        <begin position="1"/>
        <end position="14"/>
    </location>
</feature>
<dbReference type="EMBL" id="JAROKS010000023">
    <property type="protein sequence ID" value="KAK1787357.1"/>
    <property type="molecule type" value="Genomic_DNA"/>
</dbReference>
<accession>A0AAD8YUV9</accession>
<evidence type="ECO:0000313" key="2">
    <source>
        <dbReference type="EMBL" id="KAK1787357.1"/>
    </source>
</evidence>
<evidence type="ECO:0000313" key="3">
    <source>
        <dbReference type="Proteomes" id="UP001239994"/>
    </source>
</evidence>
<dbReference type="Proteomes" id="UP001239994">
    <property type="component" value="Unassembled WGS sequence"/>
</dbReference>
<keyword evidence="3" id="KW-1185">Reference proteome</keyword>
<feature type="region of interest" description="Disordered" evidence="1">
    <location>
        <begin position="1"/>
        <end position="64"/>
    </location>
</feature>
<evidence type="ECO:0000256" key="1">
    <source>
        <dbReference type="SAM" id="MobiDB-lite"/>
    </source>
</evidence>
<comment type="caution">
    <text evidence="2">The sequence shown here is derived from an EMBL/GenBank/DDBJ whole genome shotgun (WGS) entry which is preliminary data.</text>
</comment>
<reference evidence="2" key="1">
    <citation type="submission" date="2023-03" db="EMBL/GenBank/DDBJ databases">
        <title>Electrophorus voltai genome.</title>
        <authorList>
            <person name="Bian C."/>
        </authorList>
    </citation>
    <scope>NUCLEOTIDE SEQUENCE</scope>
    <source>
        <strain evidence="2">CB-2022</strain>
        <tissue evidence="2">Muscle</tissue>
    </source>
</reference>